<protein>
    <recommendedName>
        <fullName evidence="8">Helicase</fullName>
    </recommendedName>
</protein>
<dbReference type="SMART" id="SM00487">
    <property type="entry name" value="DEXDc"/>
    <property type="match status" value="1"/>
</dbReference>
<evidence type="ECO:0008006" key="8">
    <source>
        <dbReference type="Google" id="ProtNLM"/>
    </source>
</evidence>
<dbReference type="AlphaFoldDB" id="A0A6C0DY50"/>
<dbReference type="GO" id="GO:0016787">
    <property type="term" value="F:hydrolase activity"/>
    <property type="evidence" value="ECO:0007669"/>
    <property type="project" value="UniProtKB-KW"/>
</dbReference>
<feature type="domain" description="Helicase ATP-binding" evidence="5">
    <location>
        <begin position="44"/>
        <end position="212"/>
    </location>
</feature>
<dbReference type="InterPro" id="IPR001650">
    <property type="entry name" value="Helicase_C-like"/>
</dbReference>
<dbReference type="Pfam" id="PF00271">
    <property type="entry name" value="Helicase_C"/>
    <property type="match status" value="1"/>
</dbReference>
<name>A0A6C0DY50_9ZZZZ</name>
<evidence type="ECO:0000256" key="1">
    <source>
        <dbReference type="ARBA" id="ARBA00022741"/>
    </source>
</evidence>
<keyword evidence="4" id="KW-0067">ATP-binding</keyword>
<dbReference type="SMART" id="SM00490">
    <property type="entry name" value="HELICc"/>
    <property type="match status" value="1"/>
</dbReference>
<evidence type="ECO:0000259" key="5">
    <source>
        <dbReference type="PROSITE" id="PS51192"/>
    </source>
</evidence>
<sequence>MFIYHNSKKDMVILCNDTYPSNSKYDAHFELYPYPLSSFQKYAIEGILTGNNVLVTAHTGSGKTLPAEFAIQHFVKSGKKVIYTSPIKALSNQKFYEFSQKYPEISFGLLTGDIKTNPTADVLIMTTEILMNYLFTPPHEDARLDFQIHMESELGCVVFDEVHYINDEHRGQTWEQTILMLPPKIQMVMLSATIDNPAGFAEWVESREGSNPVYLASTEHRVVPLTHYGFFATTEKPFKEIKDKEIQAKIRGATNRLVLMKSADGQFSDKGYVEIKAMTELFETHRFYMKRKFVLNRLAEYLRENEMLPAIVFVFSRKAVEQCAEEITANLLEDDSKVPYIVQRECDQIIRKFSNYREYLELPEYVSLVKLLEKGIGIHHSGMMPVLREMVELMISKKYIKMLFATESFAIGLDCPIKTAVFSALKKFDGRNIRDLMAHEYTQMAGRAGRRGIDTVGHVVHCNNLFDLPAIQEYKTILCGQPQKLKSKFKITYSMVLSLMKSGQSKDYHNFVEKSMLKREIDSSIQDRILQTLEVRTQHQKRQFYMQQMRTPIDICNEYMEMENNMSMLSNKKKKECDRRMTSLREDYKWLKEDVHQLREHVRIAGLMKTAEEQLEYMQNYSQIHMDRLCNILTVKGFVSIAETGYDLTYLGKIAANLHEIHPLIGSHLFVYLSDSAVYSKEIVAIFSTFADVKVPDEYRCTSVRDAFIQRMLDKITEWSREYESLEALENTETGIHYDKMLQCDLIEDILEWCTCDTEEQCKYFIQCRSDKISLGDFTKVILKIIVITNEFISVCENTGNIEFLSKLKLIEGMVRKYVATNQSLYI</sequence>
<dbReference type="InterPro" id="IPR011545">
    <property type="entry name" value="DEAD/DEAH_box_helicase_dom"/>
</dbReference>
<dbReference type="GO" id="GO:0070478">
    <property type="term" value="P:nuclear-transcribed mRNA catabolic process, 3'-5' exonucleolytic nonsense-mediated decay"/>
    <property type="evidence" value="ECO:0007669"/>
    <property type="project" value="TreeGrafter"/>
</dbReference>
<evidence type="ECO:0000256" key="3">
    <source>
        <dbReference type="ARBA" id="ARBA00022806"/>
    </source>
</evidence>
<dbReference type="GO" id="GO:0055087">
    <property type="term" value="C:Ski complex"/>
    <property type="evidence" value="ECO:0007669"/>
    <property type="project" value="TreeGrafter"/>
</dbReference>
<dbReference type="Gene3D" id="1.10.3380.30">
    <property type="match status" value="1"/>
</dbReference>
<accession>A0A6C0DY50</accession>
<dbReference type="Pfam" id="PF00270">
    <property type="entry name" value="DEAD"/>
    <property type="match status" value="1"/>
</dbReference>
<dbReference type="InterPro" id="IPR014001">
    <property type="entry name" value="Helicase_ATP-bd"/>
</dbReference>
<feature type="domain" description="Helicase C-terminal" evidence="6">
    <location>
        <begin position="337"/>
        <end position="500"/>
    </location>
</feature>
<dbReference type="SUPFAM" id="SSF52540">
    <property type="entry name" value="P-loop containing nucleoside triphosphate hydrolases"/>
    <property type="match status" value="1"/>
</dbReference>
<dbReference type="PROSITE" id="PS51192">
    <property type="entry name" value="HELICASE_ATP_BIND_1"/>
    <property type="match status" value="1"/>
</dbReference>
<keyword evidence="3" id="KW-0347">Helicase</keyword>
<dbReference type="PANTHER" id="PTHR12131:SF1">
    <property type="entry name" value="ATP-DEPENDENT RNA HELICASE SUPV3L1, MITOCHONDRIAL-RELATED"/>
    <property type="match status" value="1"/>
</dbReference>
<proteinExistence type="predicted"/>
<organism evidence="7">
    <name type="scientific">viral metagenome</name>
    <dbReference type="NCBI Taxonomy" id="1070528"/>
    <lineage>
        <taxon>unclassified sequences</taxon>
        <taxon>metagenomes</taxon>
        <taxon>organismal metagenomes</taxon>
    </lineage>
</organism>
<dbReference type="Gene3D" id="3.40.50.300">
    <property type="entry name" value="P-loop containing nucleotide triphosphate hydrolases"/>
    <property type="match status" value="2"/>
</dbReference>
<dbReference type="PROSITE" id="PS51194">
    <property type="entry name" value="HELICASE_CTER"/>
    <property type="match status" value="1"/>
</dbReference>
<keyword evidence="2" id="KW-0378">Hydrolase</keyword>
<dbReference type="GO" id="GO:0005524">
    <property type="term" value="F:ATP binding"/>
    <property type="evidence" value="ECO:0007669"/>
    <property type="project" value="UniProtKB-KW"/>
</dbReference>
<evidence type="ECO:0000256" key="4">
    <source>
        <dbReference type="ARBA" id="ARBA00022840"/>
    </source>
</evidence>
<dbReference type="InterPro" id="IPR050699">
    <property type="entry name" value="RNA-DNA_Helicase"/>
</dbReference>
<reference evidence="7" key="1">
    <citation type="journal article" date="2020" name="Nature">
        <title>Giant virus diversity and host interactions through global metagenomics.</title>
        <authorList>
            <person name="Schulz F."/>
            <person name="Roux S."/>
            <person name="Paez-Espino D."/>
            <person name="Jungbluth S."/>
            <person name="Walsh D.A."/>
            <person name="Denef V.J."/>
            <person name="McMahon K.D."/>
            <person name="Konstantinidis K.T."/>
            <person name="Eloe-Fadrosh E.A."/>
            <person name="Kyrpides N.C."/>
            <person name="Woyke T."/>
        </authorList>
    </citation>
    <scope>NUCLEOTIDE SEQUENCE</scope>
    <source>
        <strain evidence="7">GVMAG-M-3300023174-92</strain>
    </source>
</reference>
<dbReference type="GO" id="GO:0003676">
    <property type="term" value="F:nucleic acid binding"/>
    <property type="evidence" value="ECO:0007669"/>
    <property type="project" value="InterPro"/>
</dbReference>
<evidence type="ECO:0000256" key="2">
    <source>
        <dbReference type="ARBA" id="ARBA00022801"/>
    </source>
</evidence>
<dbReference type="GO" id="GO:0004386">
    <property type="term" value="F:helicase activity"/>
    <property type="evidence" value="ECO:0007669"/>
    <property type="project" value="UniProtKB-KW"/>
</dbReference>
<evidence type="ECO:0000313" key="7">
    <source>
        <dbReference type="EMBL" id="QHT21382.1"/>
    </source>
</evidence>
<dbReference type="InterPro" id="IPR027417">
    <property type="entry name" value="P-loop_NTPase"/>
</dbReference>
<evidence type="ECO:0000259" key="6">
    <source>
        <dbReference type="PROSITE" id="PS51194"/>
    </source>
</evidence>
<dbReference type="EMBL" id="MN739690">
    <property type="protein sequence ID" value="QHT21382.1"/>
    <property type="molecule type" value="Genomic_DNA"/>
</dbReference>
<dbReference type="PANTHER" id="PTHR12131">
    <property type="entry name" value="ATP-DEPENDENT RNA AND DNA HELICASE"/>
    <property type="match status" value="1"/>
</dbReference>
<keyword evidence="1" id="KW-0547">Nucleotide-binding</keyword>